<protein>
    <submittedName>
        <fullName evidence="1">Uncharacterized protein</fullName>
    </submittedName>
</protein>
<evidence type="ECO:0000313" key="1">
    <source>
        <dbReference type="EMBL" id="JAD89409.1"/>
    </source>
</evidence>
<organism evidence="1">
    <name type="scientific">Arundo donax</name>
    <name type="common">Giant reed</name>
    <name type="synonym">Donax arundinaceus</name>
    <dbReference type="NCBI Taxonomy" id="35708"/>
    <lineage>
        <taxon>Eukaryota</taxon>
        <taxon>Viridiplantae</taxon>
        <taxon>Streptophyta</taxon>
        <taxon>Embryophyta</taxon>
        <taxon>Tracheophyta</taxon>
        <taxon>Spermatophyta</taxon>
        <taxon>Magnoliopsida</taxon>
        <taxon>Liliopsida</taxon>
        <taxon>Poales</taxon>
        <taxon>Poaceae</taxon>
        <taxon>PACMAD clade</taxon>
        <taxon>Arundinoideae</taxon>
        <taxon>Arundineae</taxon>
        <taxon>Arundo</taxon>
    </lineage>
</organism>
<dbReference type="AlphaFoldDB" id="A0A0A9DLD4"/>
<sequence length="44" mass="5119">MLLLTTSSSTNITTVDYQNIVSKYSHSTRMQYTHQVKRSLDCYC</sequence>
<reference evidence="1" key="2">
    <citation type="journal article" date="2015" name="Data Brief">
        <title>Shoot transcriptome of the giant reed, Arundo donax.</title>
        <authorList>
            <person name="Barrero R.A."/>
            <person name="Guerrero F.D."/>
            <person name="Moolhuijzen P."/>
            <person name="Goolsby J.A."/>
            <person name="Tidwell J."/>
            <person name="Bellgard S.E."/>
            <person name="Bellgard M.I."/>
        </authorList>
    </citation>
    <scope>NUCLEOTIDE SEQUENCE</scope>
    <source>
        <tissue evidence="1">Shoot tissue taken approximately 20 cm above the soil surface</tissue>
    </source>
</reference>
<dbReference type="EMBL" id="GBRH01208486">
    <property type="protein sequence ID" value="JAD89409.1"/>
    <property type="molecule type" value="Transcribed_RNA"/>
</dbReference>
<reference evidence="1" key="1">
    <citation type="submission" date="2014-09" db="EMBL/GenBank/DDBJ databases">
        <authorList>
            <person name="Magalhaes I.L.F."/>
            <person name="Oliveira U."/>
            <person name="Santos F.R."/>
            <person name="Vidigal T.H.D.A."/>
            <person name="Brescovit A.D."/>
            <person name="Santos A.J."/>
        </authorList>
    </citation>
    <scope>NUCLEOTIDE SEQUENCE</scope>
    <source>
        <tissue evidence="1">Shoot tissue taken approximately 20 cm above the soil surface</tissue>
    </source>
</reference>
<accession>A0A0A9DLD4</accession>
<proteinExistence type="predicted"/>
<name>A0A0A9DLD4_ARUDO</name>